<name>A0AAP0RDB4_LIQFO</name>
<gene>
    <name evidence="1" type="ORF">L1049_022952</name>
</gene>
<organism evidence="1 2">
    <name type="scientific">Liquidambar formosana</name>
    <name type="common">Formosan gum</name>
    <dbReference type="NCBI Taxonomy" id="63359"/>
    <lineage>
        <taxon>Eukaryota</taxon>
        <taxon>Viridiplantae</taxon>
        <taxon>Streptophyta</taxon>
        <taxon>Embryophyta</taxon>
        <taxon>Tracheophyta</taxon>
        <taxon>Spermatophyta</taxon>
        <taxon>Magnoliopsida</taxon>
        <taxon>eudicotyledons</taxon>
        <taxon>Gunneridae</taxon>
        <taxon>Pentapetalae</taxon>
        <taxon>Saxifragales</taxon>
        <taxon>Altingiaceae</taxon>
        <taxon>Liquidambar</taxon>
    </lineage>
</organism>
<evidence type="ECO:0000313" key="2">
    <source>
        <dbReference type="Proteomes" id="UP001415857"/>
    </source>
</evidence>
<dbReference type="EMBL" id="JBBPBK010000011">
    <property type="protein sequence ID" value="KAK9275685.1"/>
    <property type="molecule type" value="Genomic_DNA"/>
</dbReference>
<comment type="caution">
    <text evidence="1">The sequence shown here is derived from an EMBL/GenBank/DDBJ whole genome shotgun (WGS) entry which is preliminary data.</text>
</comment>
<evidence type="ECO:0000313" key="1">
    <source>
        <dbReference type="EMBL" id="KAK9275685.1"/>
    </source>
</evidence>
<dbReference type="Proteomes" id="UP001415857">
    <property type="component" value="Unassembled WGS sequence"/>
</dbReference>
<dbReference type="AlphaFoldDB" id="A0AAP0RDB4"/>
<proteinExistence type="predicted"/>
<accession>A0AAP0RDB4</accession>
<protein>
    <submittedName>
        <fullName evidence="1">Uncharacterized protein</fullName>
    </submittedName>
</protein>
<reference evidence="1 2" key="1">
    <citation type="journal article" date="2024" name="Plant J.">
        <title>Genome sequences and population genomics reveal climatic adaptation and genomic divergence between two closely related sweetgum species.</title>
        <authorList>
            <person name="Xu W.Q."/>
            <person name="Ren C.Q."/>
            <person name="Zhang X.Y."/>
            <person name="Comes H.P."/>
            <person name="Liu X.H."/>
            <person name="Li Y.G."/>
            <person name="Kettle C.J."/>
            <person name="Jalonen R."/>
            <person name="Gaisberger H."/>
            <person name="Ma Y.Z."/>
            <person name="Qiu Y.X."/>
        </authorList>
    </citation>
    <scope>NUCLEOTIDE SEQUENCE [LARGE SCALE GENOMIC DNA]</scope>
    <source>
        <strain evidence="1">Hangzhou</strain>
    </source>
</reference>
<keyword evidence="2" id="KW-1185">Reference proteome</keyword>
<sequence>MRSPFAAMESKSMSAQFVEATAPEPVYASEEKPMALDVEMQSLSPYEPNPRKSETSSRLTRVGFSLQPGSFAAVYAEDRI</sequence>